<proteinExistence type="predicted"/>
<comment type="caution">
    <text evidence="2">The sequence shown here is derived from an EMBL/GenBank/DDBJ whole genome shotgun (WGS) entry which is preliminary data.</text>
</comment>
<organism evidence="2 3">
    <name type="scientific">Penicillium thymicola</name>
    <dbReference type="NCBI Taxonomy" id="293382"/>
    <lineage>
        <taxon>Eukaryota</taxon>
        <taxon>Fungi</taxon>
        <taxon>Dikarya</taxon>
        <taxon>Ascomycota</taxon>
        <taxon>Pezizomycotina</taxon>
        <taxon>Eurotiomycetes</taxon>
        <taxon>Eurotiomycetidae</taxon>
        <taxon>Eurotiales</taxon>
        <taxon>Aspergillaceae</taxon>
        <taxon>Penicillium</taxon>
    </lineage>
</organism>
<dbReference type="AlphaFoldDB" id="A0AAI9T9F4"/>
<reference evidence="2" key="1">
    <citation type="submission" date="2015-06" db="EMBL/GenBank/DDBJ databases">
        <authorList>
            <person name="Nguyen H."/>
        </authorList>
    </citation>
    <scope>NUCLEOTIDE SEQUENCE</scope>
    <source>
        <strain evidence="2">DAOM 180753</strain>
    </source>
</reference>
<keyword evidence="3" id="KW-1185">Reference proteome</keyword>
<name>A0AAI9T9F4_PENTH</name>
<feature type="non-terminal residue" evidence="2">
    <location>
        <position position="1"/>
    </location>
</feature>
<gene>
    <name evidence="2" type="ORF">VN97_g10647</name>
</gene>
<evidence type="ECO:0000313" key="2">
    <source>
        <dbReference type="EMBL" id="KAJ9482769.1"/>
    </source>
</evidence>
<evidence type="ECO:0000313" key="3">
    <source>
        <dbReference type="Proteomes" id="UP001227192"/>
    </source>
</evidence>
<dbReference type="Proteomes" id="UP001227192">
    <property type="component" value="Unassembled WGS sequence"/>
</dbReference>
<accession>A0AAI9T9F4</accession>
<feature type="region of interest" description="Disordered" evidence="1">
    <location>
        <begin position="1"/>
        <end position="55"/>
    </location>
</feature>
<evidence type="ECO:0000256" key="1">
    <source>
        <dbReference type="SAM" id="MobiDB-lite"/>
    </source>
</evidence>
<feature type="compositionally biased region" description="Basic and acidic residues" evidence="1">
    <location>
        <begin position="24"/>
        <end position="49"/>
    </location>
</feature>
<sequence length="55" mass="6263">YLNHFDNLTGPVSKTLPIPPPTTRPDDLHPKQTTKRMSDNMRCVRDVDKSLVSQT</sequence>
<reference evidence="2" key="2">
    <citation type="journal article" date="2016" name="Fungal Biol.">
        <title>Ochratoxin A production by Penicillium thymicola.</title>
        <authorList>
            <person name="Nguyen H.D.T."/>
            <person name="McMullin D.R."/>
            <person name="Ponomareva E."/>
            <person name="Riley R."/>
            <person name="Pomraning K.R."/>
            <person name="Baker S.E."/>
            <person name="Seifert K.A."/>
        </authorList>
    </citation>
    <scope>NUCLEOTIDE SEQUENCE</scope>
    <source>
        <strain evidence="2">DAOM 180753</strain>
    </source>
</reference>
<protein>
    <submittedName>
        <fullName evidence="2">Uncharacterized protein</fullName>
    </submittedName>
</protein>
<dbReference type="EMBL" id="LACB01000512">
    <property type="protein sequence ID" value="KAJ9482769.1"/>
    <property type="molecule type" value="Genomic_DNA"/>
</dbReference>